<evidence type="ECO:0000256" key="1">
    <source>
        <dbReference type="ARBA" id="ARBA00008857"/>
    </source>
</evidence>
<accession>A0A6J5M294</accession>
<evidence type="ECO:0000256" key="5">
    <source>
        <dbReference type="ARBA" id="ARBA00023172"/>
    </source>
</evidence>
<dbReference type="Pfam" id="PF00589">
    <property type="entry name" value="Phage_integrase"/>
    <property type="match status" value="1"/>
</dbReference>
<dbReference type="InterPro" id="IPR011010">
    <property type="entry name" value="DNA_brk_join_enz"/>
</dbReference>
<name>A0A6J5M294_9CAUD</name>
<keyword evidence="5" id="KW-0233">DNA recombination</keyword>
<dbReference type="PANTHER" id="PTHR30349:SF94">
    <property type="entry name" value="INTEGRASE_RECOMBINASE HI_1414-RELATED"/>
    <property type="match status" value="1"/>
</dbReference>
<evidence type="ECO:0000259" key="7">
    <source>
        <dbReference type="PROSITE" id="PS51898"/>
    </source>
</evidence>
<dbReference type="InterPro" id="IPR002104">
    <property type="entry name" value="Integrase_catalytic"/>
</dbReference>
<keyword evidence="3" id="KW-0808">Transferase</keyword>
<comment type="similarity">
    <text evidence="1">Belongs to the 'phage' integrase family.</text>
</comment>
<evidence type="ECO:0000256" key="3">
    <source>
        <dbReference type="ARBA" id="ARBA00022679"/>
    </source>
</evidence>
<reference evidence="8" key="1">
    <citation type="submission" date="2020-04" db="EMBL/GenBank/DDBJ databases">
        <authorList>
            <person name="Chiriac C."/>
            <person name="Salcher M."/>
            <person name="Ghai R."/>
            <person name="Kavagutti S V."/>
        </authorList>
    </citation>
    <scope>NUCLEOTIDE SEQUENCE</scope>
</reference>
<dbReference type="PANTHER" id="PTHR30349">
    <property type="entry name" value="PHAGE INTEGRASE-RELATED"/>
    <property type="match status" value="1"/>
</dbReference>
<dbReference type="PROSITE" id="PS51898">
    <property type="entry name" value="TYR_RECOMBINASE"/>
    <property type="match status" value="1"/>
</dbReference>
<dbReference type="GO" id="GO:0006310">
    <property type="term" value="P:DNA recombination"/>
    <property type="evidence" value="ECO:0007669"/>
    <property type="project" value="UniProtKB-KW"/>
</dbReference>
<dbReference type="GO" id="GO:0003677">
    <property type="term" value="F:DNA binding"/>
    <property type="evidence" value="ECO:0007669"/>
    <property type="project" value="InterPro"/>
</dbReference>
<keyword evidence="6" id="KW-0229">DNA integration</keyword>
<dbReference type="GO" id="GO:0015074">
    <property type="term" value="P:DNA integration"/>
    <property type="evidence" value="ECO:0007669"/>
    <property type="project" value="InterPro"/>
</dbReference>
<keyword evidence="4" id="KW-0378">Hydrolase</keyword>
<evidence type="ECO:0000256" key="6">
    <source>
        <dbReference type="ARBA" id="ARBA00023195"/>
    </source>
</evidence>
<dbReference type="Gene3D" id="1.10.443.10">
    <property type="entry name" value="Intergrase catalytic core"/>
    <property type="match status" value="1"/>
</dbReference>
<dbReference type="InterPro" id="IPR050090">
    <property type="entry name" value="Tyrosine_recombinase_XerCD"/>
</dbReference>
<organism evidence="8">
    <name type="scientific">uncultured Caudovirales phage</name>
    <dbReference type="NCBI Taxonomy" id="2100421"/>
    <lineage>
        <taxon>Viruses</taxon>
        <taxon>Duplodnaviria</taxon>
        <taxon>Heunggongvirae</taxon>
        <taxon>Uroviricota</taxon>
        <taxon>Caudoviricetes</taxon>
        <taxon>Peduoviridae</taxon>
        <taxon>Maltschvirus</taxon>
        <taxon>Maltschvirus maltsch</taxon>
    </lineage>
</organism>
<keyword evidence="6" id="KW-1179">Viral genome integration</keyword>
<evidence type="ECO:0000256" key="4">
    <source>
        <dbReference type="ARBA" id="ARBA00022801"/>
    </source>
</evidence>
<evidence type="ECO:0000256" key="2">
    <source>
        <dbReference type="ARBA" id="ARBA00016082"/>
    </source>
</evidence>
<dbReference type="GO" id="GO:0016787">
    <property type="term" value="F:hydrolase activity"/>
    <property type="evidence" value="ECO:0007669"/>
    <property type="project" value="UniProtKB-KW"/>
</dbReference>
<proteinExistence type="inferred from homology"/>
<dbReference type="GO" id="GO:0016740">
    <property type="term" value="F:transferase activity"/>
    <property type="evidence" value="ECO:0007669"/>
    <property type="project" value="UniProtKB-KW"/>
</dbReference>
<dbReference type="InterPro" id="IPR013762">
    <property type="entry name" value="Integrase-like_cat_sf"/>
</dbReference>
<evidence type="ECO:0000313" key="8">
    <source>
        <dbReference type="EMBL" id="CAB4140272.1"/>
    </source>
</evidence>
<sequence>MTNNTITVNKAIEMVATREWVAQKNGKASIKNAQVFGSWYGLDQYLNEVSTDTMREFKFHCRDKLTYAPATTNRKLAAVSKLITYATGLREFSFKWGVPKIEYEKENNQRKFVFTPQLESKLITTTALCGYGKLTELWICLIETGCRVSELLNLTWSNIEGDFLRLTDTKNGDERFVPIFDRVKQILERRRKENLIRPFPYSLTTVENNWRTIRKKMGMESEKDFVIHSLRHTYITRLLRRNIGIEVVQKVAGHRDIRMTQRYNHPTKDDLRNSLKVTVNK</sequence>
<dbReference type="SUPFAM" id="SSF56349">
    <property type="entry name" value="DNA breaking-rejoining enzymes"/>
    <property type="match status" value="1"/>
</dbReference>
<feature type="domain" description="Tyr recombinase" evidence="7">
    <location>
        <begin position="109"/>
        <end position="276"/>
    </location>
</feature>
<gene>
    <name evidence="8" type="ORF">UFOVP396_25</name>
</gene>
<dbReference type="GO" id="GO:0075713">
    <property type="term" value="P:establishment of integrated proviral latency"/>
    <property type="evidence" value="ECO:0007669"/>
    <property type="project" value="UniProtKB-KW"/>
</dbReference>
<dbReference type="GO" id="GO:0044826">
    <property type="term" value="P:viral genome integration into host DNA"/>
    <property type="evidence" value="ECO:0007669"/>
    <property type="project" value="UniProtKB-KW"/>
</dbReference>
<dbReference type="EMBL" id="LR796381">
    <property type="protein sequence ID" value="CAB4140272.1"/>
    <property type="molecule type" value="Genomic_DNA"/>
</dbReference>
<keyword evidence="6" id="KW-1160">Virus entry into host cell</keyword>
<dbReference type="CDD" id="cd00796">
    <property type="entry name" value="INT_Rci_Hp1_C"/>
    <property type="match status" value="1"/>
</dbReference>
<protein>
    <recommendedName>
        <fullName evidence="2">Integrase</fullName>
    </recommendedName>
</protein>